<evidence type="ECO:0000313" key="3">
    <source>
        <dbReference type="Proteomes" id="UP001177670"/>
    </source>
</evidence>
<evidence type="ECO:0000256" key="1">
    <source>
        <dbReference type="SAM" id="MobiDB-lite"/>
    </source>
</evidence>
<gene>
    <name evidence="2" type="ORF">K0M31_014463</name>
</gene>
<sequence length="169" mass="19761">MQNIPHSIALQLIQNPAARPSFSVSMLRRILVATRVDQITQEARSKVKRTIDEVKSRMTYNETETITNYYLQKELLRLNANFKLQTSSEKNFREEKQRGARSRVSRSTTIRGNECKNTWEDQSRGSLNFRTRVCRELAENKGAKRETGVFRVRRKFVKARSPFTSYVKV</sequence>
<name>A0AA40G8V4_9HYME</name>
<accession>A0AA40G8V4</accession>
<comment type="caution">
    <text evidence="2">The sequence shown here is derived from an EMBL/GenBank/DDBJ whole genome shotgun (WGS) entry which is preliminary data.</text>
</comment>
<reference evidence="2" key="1">
    <citation type="submission" date="2021-10" db="EMBL/GenBank/DDBJ databases">
        <title>Melipona bicolor Genome sequencing and assembly.</title>
        <authorList>
            <person name="Araujo N.S."/>
            <person name="Arias M.C."/>
        </authorList>
    </citation>
    <scope>NUCLEOTIDE SEQUENCE</scope>
    <source>
        <strain evidence="2">USP_2M_L1-L4_2017</strain>
        <tissue evidence="2">Whole body</tissue>
    </source>
</reference>
<keyword evidence="3" id="KW-1185">Reference proteome</keyword>
<protein>
    <submittedName>
        <fullName evidence="2">Uncharacterized protein</fullName>
    </submittedName>
</protein>
<dbReference type="Proteomes" id="UP001177670">
    <property type="component" value="Unassembled WGS sequence"/>
</dbReference>
<dbReference type="EMBL" id="JAHYIQ010000004">
    <property type="protein sequence ID" value="KAK1133105.1"/>
    <property type="molecule type" value="Genomic_DNA"/>
</dbReference>
<organism evidence="2 3">
    <name type="scientific">Melipona bicolor</name>
    <dbReference type="NCBI Taxonomy" id="60889"/>
    <lineage>
        <taxon>Eukaryota</taxon>
        <taxon>Metazoa</taxon>
        <taxon>Ecdysozoa</taxon>
        <taxon>Arthropoda</taxon>
        <taxon>Hexapoda</taxon>
        <taxon>Insecta</taxon>
        <taxon>Pterygota</taxon>
        <taxon>Neoptera</taxon>
        <taxon>Endopterygota</taxon>
        <taxon>Hymenoptera</taxon>
        <taxon>Apocrita</taxon>
        <taxon>Aculeata</taxon>
        <taxon>Apoidea</taxon>
        <taxon>Anthophila</taxon>
        <taxon>Apidae</taxon>
        <taxon>Melipona</taxon>
    </lineage>
</organism>
<feature type="region of interest" description="Disordered" evidence="1">
    <location>
        <begin position="89"/>
        <end position="109"/>
    </location>
</feature>
<proteinExistence type="predicted"/>
<dbReference type="AlphaFoldDB" id="A0AA40G8V4"/>
<evidence type="ECO:0000313" key="2">
    <source>
        <dbReference type="EMBL" id="KAK1133105.1"/>
    </source>
</evidence>